<dbReference type="SMART" id="SM00347">
    <property type="entry name" value="HTH_MARR"/>
    <property type="match status" value="1"/>
</dbReference>
<dbReference type="PANTHER" id="PTHR33164:SF57">
    <property type="entry name" value="MARR-FAMILY TRANSCRIPTIONAL REGULATOR"/>
    <property type="match status" value="1"/>
</dbReference>
<dbReference type="InterPro" id="IPR000835">
    <property type="entry name" value="HTH_MarR-typ"/>
</dbReference>
<dbReference type="InterPro" id="IPR036390">
    <property type="entry name" value="WH_DNA-bd_sf"/>
</dbReference>
<evidence type="ECO:0000259" key="2">
    <source>
        <dbReference type="PROSITE" id="PS50995"/>
    </source>
</evidence>
<feature type="compositionally biased region" description="Pro residues" evidence="1">
    <location>
        <begin position="25"/>
        <end position="37"/>
    </location>
</feature>
<dbReference type="Proteomes" id="UP001500466">
    <property type="component" value="Unassembled WGS sequence"/>
</dbReference>
<keyword evidence="4" id="KW-1185">Reference proteome</keyword>
<sequence length="214" mass="23607">MRARRSSHVDFAAHRTAAYGVPVPTDLPAPRPQPGAVPDPHAGVSVPLPPDEQNTPDMLAAQRQVQSAVERLLRLQQSRKVHGELMTAARAQISQPAVLLLSRLQTDGGLTIGELARRTHMDMSLVSRELRKLEAEALVTRATDANDGRVTRVGLTPKGRGIVRRLRNVRDRHLFEVLSHWSAEELTALGSLMGRFVDDLQAVRYRDDAEAEGK</sequence>
<organism evidence="3 4">
    <name type="scientific">Yinghuangia aomiensis</name>
    <dbReference type="NCBI Taxonomy" id="676205"/>
    <lineage>
        <taxon>Bacteria</taxon>
        <taxon>Bacillati</taxon>
        <taxon>Actinomycetota</taxon>
        <taxon>Actinomycetes</taxon>
        <taxon>Kitasatosporales</taxon>
        <taxon>Streptomycetaceae</taxon>
        <taxon>Yinghuangia</taxon>
    </lineage>
</organism>
<dbReference type="InterPro" id="IPR036388">
    <property type="entry name" value="WH-like_DNA-bd_sf"/>
</dbReference>
<dbReference type="PROSITE" id="PS50995">
    <property type="entry name" value="HTH_MARR_2"/>
    <property type="match status" value="1"/>
</dbReference>
<gene>
    <name evidence="3" type="ORF">GCM10023205_56030</name>
</gene>
<dbReference type="Pfam" id="PF12802">
    <property type="entry name" value="MarR_2"/>
    <property type="match status" value="1"/>
</dbReference>
<dbReference type="SUPFAM" id="SSF46785">
    <property type="entry name" value="Winged helix' DNA-binding domain"/>
    <property type="match status" value="1"/>
</dbReference>
<protein>
    <recommendedName>
        <fullName evidence="2">HTH marR-type domain-containing protein</fullName>
    </recommendedName>
</protein>
<evidence type="ECO:0000313" key="4">
    <source>
        <dbReference type="Proteomes" id="UP001500466"/>
    </source>
</evidence>
<comment type="caution">
    <text evidence="3">The sequence shown here is derived from an EMBL/GenBank/DDBJ whole genome shotgun (WGS) entry which is preliminary data.</text>
</comment>
<feature type="domain" description="HTH marR-type" evidence="2">
    <location>
        <begin position="55"/>
        <end position="198"/>
    </location>
</feature>
<reference evidence="4" key="1">
    <citation type="journal article" date="2019" name="Int. J. Syst. Evol. Microbiol.">
        <title>The Global Catalogue of Microorganisms (GCM) 10K type strain sequencing project: providing services to taxonomists for standard genome sequencing and annotation.</title>
        <authorList>
            <consortium name="The Broad Institute Genomics Platform"/>
            <consortium name="The Broad Institute Genome Sequencing Center for Infectious Disease"/>
            <person name="Wu L."/>
            <person name="Ma J."/>
        </authorList>
    </citation>
    <scope>NUCLEOTIDE SEQUENCE [LARGE SCALE GENOMIC DNA]</scope>
    <source>
        <strain evidence="4">JCM 17986</strain>
    </source>
</reference>
<dbReference type="Gene3D" id="1.10.10.10">
    <property type="entry name" value="Winged helix-like DNA-binding domain superfamily/Winged helix DNA-binding domain"/>
    <property type="match status" value="1"/>
</dbReference>
<feature type="region of interest" description="Disordered" evidence="1">
    <location>
        <begin position="21"/>
        <end position="54"/>
    </location>
</feature>
<dbReference type="PRINTS" id="PR00598">
    <property type="entry name" value="HTHMARR"/>
</dbReference>
<dbReference type="PANTHER" id="PTHR33164">
    <property type="entry name" value="TRANSCRIPTIONAL REGULATOR, MARR FAMILY"/>
    <property type="match status" value="1"/>
</dbReference>
<accession>A0ABP9HW74</accession>
<dbReference type="EMBL" id="BAABHS010000022">
    <property type="protein sequence ID" value="GAA4979989.1"/>
    <property type="molecule type" value="Genomic_DNA"/>
</dbReference>
<dbReference type="InterPro" id="IPR039422">
    <property type="entry name" value="MarR/SlyA-like"/>
</dbReference>
<evidence type="ECO:0000313" key="3">
    <source>
        <dbReference type="EMBL" id="GAA4979989.1"/>
    </source>
</evidence>
<name>A0ABP9HW74_9ACTN</name>
<proteinExistence type="predicted"/>
<evidence type="ECO:0000256" key="1">
    <source>
        <dbReference type="SAM" id="MobiDB-lite"/>
    </source>
</evidence>